<protein>
    <submittedName>
        <fullName evidence="1">Uncharacterized protein</fullName>
    </submittedName>
</protein>
<dbReference type="STRING" id="1297569.MESS2_730251"/>
<organism evidence="1 2">
    <name type="scientific">Mesorhizobium metallidurans STM 2683</name>
    <dbReference type="NCBI Taxonomy" id="1297569"/>
    <lineage>
        <taxon>Bacteria</taxon>
        <taxon>Pseudomonadati</taxon>
        <taxon>Pseudomonadota</taxon>
        <taxon>Alphaproteobacteria</taxon>
        <taxon>Hyphomicrobiales</taxon>
        <taxon>Phyllobacteriaceae</taxon>
        <taxon>Mesorhizobium</taxon>
    </lineage>
</organism>
<name>M5EWM8_9HYPH</name>
<gene>
    <name evidence="1" type="ORF">MESS2_730251</name>
</gene>
<dbReference type="AlphaFoldDB" id="M5EWM8"/>
<comment type="caution">
    <text evidence="1">The sequence shown here is derived from an EMBL/GenBank/DDBJ whole genome shotgun (WGS) entry which is preliminary data.</text>
</comment>
<dbReference type="EMBL" id="CAUM01000143">
    <property type="protein sequence ID" value="CCV08355.1"/>
    <property type="molecule type" value="Genomic_DNA"/>
</dbReference>
<proteinExistence type="predicted"/>
<accession>M5EWM8</accession>
<sequence>MWRSVTSEGDCMRLQITYTKGTMNYARRLVIGLLLVVLGAGTPVLSAQAGQMAQPVTVTSAHQMTLNGCSDCGGGDMAMMMTSACSSMGTCVQGMIATIGPTVRLPGNISLVYFAEHIGGFSGSPEPFPPKPSILA</sequence>
<evidence type="ECO:0000313" key="2">
    <source>
        <dbReference type="Proteomes" id="UP000012062"/>
    </source>
</evidence>
<keyword evidence="2" id="KW-1185">Reference proteome</keyword>
<reference evidence="1 2" key="1">
    <citation type="submission" date="2013-02" db="EMBL/GenBank/DDBJ databases">
        <authorList>
            <person name="Genoscope - CEA"/>
        </authorList>
    </citation>
    <scope>NUCLEOTIDE SEQUENCE [LARGE SCALE GENOMIC DNA]</scope>
    <source>
        <strain evidence="1 2">STM 2683</strain>
    </source>
</reference>
<evidence type="ECO:0000313" key="1">
    <source>
        <dbReference type="EMBL" id="CCV08355.1"/>
    </source>
</evidence>
<dbReference type="Proteomes" id="UP000012062">
    <property type="component" value="Unassembled WGS sequence"/>
</dbReference>